<reference evidence="5" key="1">
    <citation type="submission" date="2022-11" db="UniProtKB">
        <authorList>
            <consortium name="WormBaseParasite"/>
        </authorList>
    </citation>
    <scope>IDENTIFICATION</scope>
</reference>
<dbReference type="Proteomes" id="UP000887572">
    <property type="component" value="Unplaced"/>
</dbReference>
<dbReference type="InterPro" id="IPR003877">
    <property type="entry name" value="SPRY_dom"/>
</dbReference>
<organism evidence="4 5">
    <name type="scientific">Globodera rostochiensis</name>
    <name type="common">Golden nematode worm</name>
    <name type="synonym">Heterodera rostochiensis</name>
    <dbReference type="NCBI Taxonomy" id="31243"/>
    <lineage>
        <taxon>Eukaryota</taxon>
        <taxon>Metazoa</taxon>
        <taxon>Ecdysozoa</taxon>
        <taxon>Nematoda</taxon>
        <taxon>Chromadorea</taxon>
        <taxon>Rhabditida</taxon>
        <taxon>Tylenchina</taxon>
        <taxon>Tylenchomorpha</taxon>
        <taxon>Tylenchoidea</taxon>
        <taxon>Heteroderidae</taxon>
        <taxon>Heteroderinae</taxon>
        <taxon>Globodera</taxon>
    </lineage>
</organism>
<sequence>MEHQVLAMLKSMHVAPASRAMMRANKSYQEFWGHDVEGCSYDPPYIGGKPGSKKGSNAPNNRRPYIGGQPGFDEGDVVGCGVKLKTREIIYTLNGKPLETAGLLVSSTADLFPSVWMYGPGNKIEANFGPQFLCNEEALGHRDEADHSNGGVNALRQHQSENALRQHQRENPLRQHQRENALRQHQRRRRKRMQTHEAVTGRLSSAFSTENPRPTQPPVKRCVALFVLTACTIGAAIYLAITGMSHAAMKSALFFFLVLAFLVMFPVFIWKCVVEKL</sequence>
<proteinExistence type="predicted"/>
<dbReference type="WBParaSite" id="Gr19_v10_g1910.t1">
    <property type="protein sequence ID" value="Gr19_v10_g1910.t1"/>
    <property type="gene ID" value="Gr19_v10_g1910"/>
</dbReference>
<keyword evidence="2" id="KW-0812">Transmembrane</keyword>
<feature type="domain" description="B30.2/SPRY" evidence="3">
    <location>
        <begin position="1"/>
        <end position="133"/>
    </location>
</feature>
<dbReference type="InterPro" id="IPR001870">
    <property type="entry name" value="B30.2/SPRY"/>
</dbReference>
<evidence type="ECO:0000256" key="2">
    <source>
        <dbReference type="SAM" id="Phobius"/>
    </source>
</evidence>
<evidence type="ECO:0000259" key="3">
    <source>
        <dbReference type="PROSITE" id="PS50188"/>
    </source>
</evidence>
<protein>
    <submittedName>
        <fullName evidence="5">B30.2/SPRY domain-containing protein</fullName>
    </submittedName>
</protein>
<evidence type="ECO:0000256" key="1">
    <source>
        <dbReference type="SAM" id="MobiDB-lite"/>
    </source>
</evidence>
<feature type="region of interest" description="Disordered" evidence="1">
    <location>
        <begin position="47"/>
        <end position="69"/>
    </location>
</feature>
<accession>A0A914HJL2</accession>
<feature type="compositionally biased region" description="Basic residues" evidence="1">
    <location>
        <begin position="184"/>
        <end position="193"/>
    </location>
</feature>
<dbReference type="AlphaFoldDB" id="A0A914HJL2"/>
<dbReference type="Gene3D" id="2.60.120.920">
    <property type="match status" value="1"/>
</dbReference>
<feature type="region of interest" description="Disordered" evidence="1">
    <location>
        <begin position="164"/>
        <end position="216"/>
    </location>
</feature>
<keyword evidence="2" id="KW-1133">Transmembrane helix</keyword>
<dbReference type="CDD" id="cd12885">
    <property type="entry name" value="SPRY_RanBP_like"/>
    <property type="match status" value="1"/>
</dbReference>
<dbReference type="InterPro" id="IPR013320">
    <property type="entry name" value="ConA-like_dom_sf"/>
</dbReference>
<name>A0A914HJL2_GLORO</name>
<feature type="transmembrane region" description="Helical" evidence="2">
    <location>
        <begin position="253"/>
        <end position="274"/>
    </location>
</feature>
<dbReference type="InterPro" id="IPR044736">
    <property type="entry name" value="Gid1/RanBPM/SPLA_SPRY"/>
</dbReference>
<keyword evidence="2" id="KW-0472">Membrane</keyword>
<dbReference type="SUPFAM" id="SSF49899">
    <property type="entry name" value="Concanavalin A-like lectins/glucanases"/>
    <property type="match status" value="1"/>
</dbReference>
<dbReference type="PROSITE" id="PS50188">
    <property type="entry name" value="B302_SPRY"/>
    <property type="match status" value="1"/>
</dbReference>
<dbReference type="InterPro" id="IPR043136">
    <property type="entry name" value="B30.2/SPRY_sf"/>
</dbReference>
<evidence type="ECO:0000313" key="4">
    <source>
        <dbReference type="Proteomes" id="UP000887572"/>
    </source>
</evidence>
<feature type="compositionally biased region" description="Polar residues" evidence="1">
    <location>
        <begin position="202"/>
        <end position="213"/>
    </location>
</feature>
<feature type="transmembrane region" description="Helical" evidence="2">
    <location>
        <begin position="222"/>
        <end position="241"/>
    </location>
</feature>
<feature type="compositionally biased region" description="Basic and acidic residues" evidence="1">
    <location>
        <begin position="167"/>
        <end position="182"/>
    </location>
</feature>
<evidence type="ECO:0000313" key="5">
    <source>
        <dbReference type="WBParaSite" id="Gr19_v10_g1910.t1"/>
    </source>
</evidence>
<keyword evidence="4" id="KW-1185">Reference proteome</keyword>
<dbReference type="Pfam" id="PF00622">
    <property type="entry name" value="SPRY"/>
    <property type="match status" value="1"/>
</dbReference>